<reference evidence="1 2" key="1">
    <citation type="journal article" date="2019" name="Commun. Biol.">
        <title>The bagworm genome reveals a unique fibroin gene that provides high tensile strength.</title>
        <authorList>
            <person name="Kono N."/>
            <person name="Nakamura H."/>
            <person name="Ohtoshi R."/>
            <person name="Tomita M."/>
            <person name="Numata K."/>
            <person name="Arakawa K."/>
        </authorList>
    </citation>
    <scope>NUCLEOTIDE SEQUENCE [LARGE SCALE GENOMIC DNA]</scope>
</reference>
<dbReference type="Proteomes" id="UP000299102">
    <property type="component" value="Unassembled WGS sequence"/>
</dbReference>
<sequence>MNNISIGSINLTESGTRTIKVSDKKQGIASPPHRISPQRPQVVEKELDKLPREDIINECKSLWDANAVLVLNRNRSMPRLSPFVFGYEVRRLSLAEARRCLPCT</sequence>
<protein>
    <submittedName>
        <fullName evidence="1">Uncharacterized protein</fullName>
    </submittedName>
</protein>
<proteinExistence type="predicted"/>
<keyword evidence="2" id="KW-1185">Reference proteome</keyword>
<dbReference type="Gene3D" id="3.10.10.10">
    <property type="entry name" value="HIV Type 1 Reverse Transcriptase, subunit A, domain 1"/>
    <property type="match status" value="1"/>
</dbReference>
<dbReference type="EMBL" id="BGZK01002696">
    <property type="protein sequence ID" value="GBP95887.1"/>
    <property type="molecule type" value="Genomic_DNA"/>
</dbReference>
<dbReference type="AlphaFoldDB" id="A0A4C2AAI2"/>
<name>A0A4C2AAI2_EUMVA</name>
<comment type="caution">
    <text evidence="1">The sequence shown here is derived from an EMBL/GenBank/DDBJ whole genome shotgun (WGS) entry which is preliminary data.</text>
</comment>
<gene>
    <name evidence="1" type="ORF">EVAR_71081_1</name>
</gene>
<organism evidence="1 2">
    <name type="scientific">Eumeta variegata</name>
    <name type="common">Bagworm moth</name>
    <name type="synonym">Eumeta japonica</name>
    <dbReference type="NCBI Taxonomy" id="151549"/>
    <lineage>
        <taxon>Eukaryota</taxon>
        <taxon>Metazoa</taxon>
        <taxon>Ecdysozoa</taxon>
        <taxon>Arthropoda</taxon>
        <taxon>Hexapoda</taxon>
        <taxon>Insecta</taxon>
        <taxon>Pterygota</taxon>
        <taxon>Neoptera</taxon>
        <taxon>Endopterygota</taxon>
        <taxon>Lepidoptera</taxon>
        <taxon>Glossata</taxon>
        <taxon>Ditrysia</taxon>
        <taxon>Tineoidea</taxon>
        <taxon>Psychidae</taxon>
        <taxon>Oiketicinae</taxon>
        <taxon>Eumeta</taxon>
    </lineage>
</organism>
<evidence type="ECO:0000313" key="2">
    <source>
        <dbReference type="Proteomes" id="UP000299102"/>
    </source>
</evidence>
<evidence type="ECO:0000313" key="1">
    <source>
        <dbReference type="EMBL" id="GBP95887.1"/>
    </source>
</evidence>
<accession>A0A4C2AAI2</accession>